<protein>
    <recommendedName>
        <fullName evidence="3">DUF222 domain-containing protein</fullName>
    </recommendedName>
</protein>
<name>A0ABV5N2D7_9ACTN</name>
<proteinExistence type="predicted"/>
<dbReference type="EMBL" id="JBHMCY010000030">
    <property type="protein sequence ID" value="MFB9464440.1"/>
    <property type="molecule type" value="Genomic_DNA"/>
</dbReference>
<comment type="caution">
    <text evidence="1">The sequence shown here is derived from an EMBL/GenBank/DDBJ whole genome shotgun (WGS) entry which is preliminary data.</text>
</comment>
<sequence length="444" mass="48392">MITAIERANAMALQVFIAAHLHNGRVVTHDLVDAVMSRDAGTEQGQANKEMVRRIIRKRAELERVRVIFTEDERYWAIREQLHHMSTDEVHALRDEITEGGDRDPRGWDKALTNAISVRLSNRPTPARLYGCKPVSVHLWSTPRPESAPVATPPADDRKHVRIVDGGTPQIIPTRDALDEMNHAMMGGARHVREMSHARSWARIVYKDRERGTVELRPATPEDLAPTPTPVAGRDAAPLFTALAAYEACGFGLTPRGLGDLARHLITLGKVAPAEHRPAITEAHAAVEGAWEALRKAHNLTARNAAHDAARTCLGQARTAILAVAPHAHRMHGTDMPATAEEIRAAVLAYNAVEGEPEELSAAATGTPVIRVYCGSDSGTGWTGTAVITAGMETSVGHVPAHPPIVVQFRKRDGRLDAAENARRILGPRFSVAVPVDFVLDRRP</sequence>
<evidence type="ECO:0008006" key="3">
    <source>
        <dbReference type="Google" id="ProtNLM"/>
    </source>
</evidence>
<dbReference type="Proteomes" id="UP001589709">
    <property type="component" value="Unassembled WGS sequence"/>
</dbReference>
<organism evidence="1 2">
    <name type="scientific">Streptomyces cinereospinus</name>
    <dbReference type="NCBI Taxonomy" id="285561"/>
    <lineage>
        <taxon>Bacteria</taxon>
        <taxon>Bacillati</taxon>
        <taxon>Actinomycetota</taxon>
        <taxon>Actinomycetes</taxon>
        <taxon>Kitasatosporales</taxon>
        <taxon>Streptomycetaceae</taxon>
        <taxon>Streptomyces</taxon>
    </lineage>
</organism>
<dbReference type="RefSeq" id="WP_381346981.1">
    <property type="nucleotide sequence ID" value="NZ_JBHMCY010000030.1"/>
</dbReference>
<reference evidence="1 2" key="1">
    <citation type="submission" date="2024-09" db="EMBL/GenBank/DDBJ databases">
        <authorList>
            <person name="Sun Q."/>
            <person name="Mori K."/>
        </authorList>
    </citation>
    <scope>NUCLEOTIDE SEQUENCE [LARGE SCALE GENOMIC DNA]</scope>
    <source>
        <strain evidence="1 2">JCM 6917</strain>
    </source>
</reference>
<evidence type="ECO:0000313" key="1">
    <source>
        <dbReference type="EMBL" id="MFB9464440.1"/>
    </source>
</evidence>
<evidence type="ECO:0000313" key="2">
    <source>
        <dbReference type="Proteomes" id="UP001589709"/>
    </source>
</evidence>
<gene>
    <name evidence="1" type="ORF">ACFF45_17410</name>
</gene>
<keyword evidence="2" id="KW-1185">Reference proteome</keyword>
<accession>A0ABV5N2D7</accession>